<protein>
    <submittedName>
        <fullName evidence="1">Uncharacterized protein</fullName>
    </submittedName>
</protein>
<dbReference type="AlphaFoldDB" id="A0A814EIL0"/>
<sequence>MDFERFITNIRVKSSVLNLICAHYYSTTDQSDSVKIESLIQELQKELDDSLPTEISLDIVEIFIALICLQGVSQPLIYEKYAHYKTLSLALDKFKQT</sequence>
<name>A0A814EIL0_ADIRI</name>
<dbReference type="Proteomes" id="UP000663828">
    <property type="component" value="Unassembled WGS sequence"/>
</dbReference>
<accession>A0A814EIL0</accession>
<evidence type="ECO:0000313" key="1">
    <source>
        <dbReference type="EMBL" id="CAF0969875.1"/>
    </source>
</evidence>
<evidence type="ECO:0000313" key="3">
    <source>
        <dbReference type="Proteomes" id="UP000663828"/>
    </source>
</evidence>
<dbReference type="EMBL" id="CAJNOJ010000502">
    <property type="protein sequence ID" value="CAF1469721.1"/>
    <property type="molecule type" value="Genomic_DNA"/>
</dbReference>
<proteinExistence type="predicted"/>
<evidence type="ECO:0000313" key="2">
    <source>
        <dbReference type="EMBL" id="CAF1469721.1"/>
    </source>
</evidence>
<dbReference type="Proteomes" id="UP000663852">
    <property type="component" value="Unassembled WGS sequence"/>
</dbReference>
<keyword evidence="3" id="KW-1185">Reference proteome</keyword>
<reference evidence="1" key="1">
    <citation type="submission" date="2021-02" db="EMBL/GenBank/DDBJ databases">
        <authorList>
            <person name="Nowell W R."/>
        </authorList>
    </citation>
    <scope>NUCLEOTIDE SEQUENCE</scope>
</reference>
<comment type="caution">
    <text evidence="1">The sequence shown here is derived from an EMBL/GenBank/DDBJ whole genome shotgun (WGS) entry which is preliminary data.</text>
</comment>
<organism evidence="1 3">
    <name type="scientific">Adineta ricciae</name>
    <name type="common">Rotifer</name>
    <dbReference type="NCBI Taxonomy" id="249248"/>
    <lineage>
        <taxon>Eukaryota</taxon>
        <taxon>Metazoa</taxon>
        <taxon>Spiralia</taxon>
        <taxon>Gnathifera</taxon>
        <taxon>Rotifera</taxon>
        <taxon>Eurotatoria</taxon>
        <taxon>Bdelloidea</taxon>
        <taxon>Adinetida</taxon>
        <taxon>Adinetidae</taxon>
        <taxon>Adineta</taxon>
    </lineage>
</organism>
<gene>
    <name evidence="2" type="ORF">EDS130_LOCUS40708</name>
    <name evidence="1" type="ORF">XAT740_LOCUS11608</name>
</gene>
<dbReference type="EMBL" id="CAJNOR010000640">
    <property type="protein sequence ID" value="CAF0969875.1"/>
    <property type="molecule type" value="Genomic_DNA"/>
</dbReference>